<dbReference type="PROSITE" id="PS51387">
    <property type="entry name" value="FAD_PCMH"/>
    <property type="match status" value="1"/>
</dbReference>
<proteinExistence type="inferred from homology"/>
<feature type="chain" id="PRO_5043811450" evidence="10">
    <location>
        <begin position="26"/>
        <end position="532"/>
    </location>
</feature>
<gene>
    <name evidence="12" type="ORF">Slati_1760100</name>
</gene>
<evidence type="ECO:0000256" key="8">
    <source>
        <dbReference type="ARBA" id="ARBA00023157"/>
    </source>
</evidence>
<dbReference type="InterPro" id="IPR006094">
    <property type="entry name" value="Oxid_FAD_bind_N"/>
</dbReference>
<dbReference type="FunFam" id="3.30.43.10:FF:000004">
    <property type="entry name" value="Berberine bridge enzyme-like 15"/>
    <property type="match status" value="1"/>
</dbReference>
<evidence type="ECO:0000256" key="6">
    <source>
        <dbReference type="ARBA" id="ARBA00022729"/>
    </source>
</evidence>
<dbReference type="Pfam" id="PF01565">
    <property type="entry name" value="FAD_binding_4"/>
    <property type="match status" value="1"/>
</dbReference>
<keyword evidence="7" id="KW-0274">FAD</keyword>
<organism evidence="12">
    <name type="scientific">Sesamum latifolium</name>
    <dbReference type="NCBI Taxonomy" id="2727402"/>
    <lineage>
        <taxon>Eukaryota</taxon>
        <taxon>Viridiplantae</taxon>
        <taxon>Streptophyta</taxon>
        <taxon>Embryophyta</taxon>
        <taxon>Tracheophyta</taxon>
        <taxon>Spermatophyta</taxon>
        <taxon>Magnoliopsida</taxon>
        <taxon>eudicotyledons</taxon>
        <taxon>Gunneridae</taxon>
        <taxon>Pentapetalae</taxon>
        <taxon>asterids</taxon>
        <taxon>lamiids</taxon>
        <taxon>Lamiales</taxon>
        <taxon>Pedaliaceae</taxon>
        <taxon>Sesamum</taxon>
    </lineage>
</organism>
<evidence type="ECO:0000313" key="12">
    <source>
        <dbReference type="EMBL" id="KAL0446322.1"/>
    </source>
</evidence>
<feature type="signal peptide" evidence="10">
    <location>
        <begin position="1"/>
        <end position="25"/>
    </location>
</feature>
<dbReference type="Gene3D" id="3.30.43.10">
    <property type="entry name" value="Uridine Diphospho-n-acetylenolpyruvylglucosamine Reductase, domain 2"/>
    <property type="match status" value="1"/>
</dbReference>
<dbReference type="InterPro" id="IPR016166">
    <property type="entry name" value="FAD-bd_PCMH"/>
</dbReference>
<reference evidence="12" key="2">
    <citation type="journal article" date="2024" name="Plant">
        <title>Genomic evolution and insights into agronomic trait innovations of Sesamum species.</title>
        <authorList>
            <person name="Miao H."/>
            <person name="Wang L."/>
            <person name="Qu L."/>
            <person name="Liu H."/>
            <person name="Sun Y."/>
            <person name="Le M."/>
            <person name="Wang Q."/>
            <person name="Wei S."/>
            <person name="Zheng Y."/>
            <person name="Lin W."/>
            <person name="Duan Y."/>
            <person name="Cao H."/>
            <person name="Xiong S."/>
            <person name="Wang X."/>
            <person name="Wei L."/>
            <person name="Li C."/>
            <person name="Ma Q."/>
            <person name="Ju M."/>
            <person name="Zhao R."/>
            <person name="Li G."/>
            <person name="Mu C."/>
            <person name="Tian Q."/>
            <person name="Mei H."/>
            <person name="Zhang T."/>
            <person name="Gao T."/>
            <person name="Zhang H."/>
        </authorList>
    </citation>
    <scope>NUCLEOTIDE SEQUENCE</scope>
    <source>
        <strain evidence="12">KEN1</strain>
    </source>
</reference>
<comment type="pathway">
    <text evidence="2">Alkaloid biosynthesis.</text>
</comment>
<comment type="cofactor">
    <cofactor evidence="1">
        <name>FAD</name>
        <dbReference type="ChEBI" id="CHEBI:57692"/>
    </cofactor>
</comment>
<comment type="similarity">
    <text evidence="3">Belongs to the oxygen-dependent FAD-linked oxidoreductase family.</text>
</comment>
<name>A0AAW2WWR3_9LAMI</name>
<reference evidence="12" key="1">
    <citation type="submission" date="2020-06" db="EMBL/GenBank/DDBJ databases">
        <authorList>
            <person name="Li T."/>
            <person name="Hu X."/>
            <person name="Zhang T."/>
            <person name="Song X."/>
            <person name="Zhang H."/>
            <person name="Dai N."/>
            <person name="Sheng W."/>
            <person name="Hou X."/>
            <person name="Wei L."/>
        </authorList>
    </citation>
    <scope>NUCLEOTIDE SEQUENCE</scope>
    <source>
        <strain evidence="12">KEN1</strain>
        <tissue evidence="12">Leaf</tissue>
    </source>
</reference>
<evidence type="ECO:0000259" key="11">
    <source>
        <dbReference type="PROSITE" id="PS51387"/>
    </source>
</evidence>
<evidence type="ECO:0000256" key="1">
    <source>
        <dbReference type="ARBA" id="ARBA00001974"/>
    </source>
</evidence>
<dbReference type="GO" id="GO:0071949">
    <property type="term" value="F:FAD binding"/>
    <property type="evidence" value="ECO:0007669"/>
    <property type="project" value="InterPro"/>
</dbReference>
<dbReference type="Gene3D" id="3.40.462.20">
    <property type="match status" value="1"/>
</dbReference>
<keyword evidence="6 10" id="KW-0732">Signal</keyword>
<dbReference type="InterPro" id="IPR016169">
    <property type="entry name" value="FAD-bd_PCMH_sub2"/>
</dbReference>
<keyword evidence="4" id="KW-0017">Alkaloid metabolism</keyword>
<accession>A0AAW2WWR3</accession>
<keyword evidence="9" id="KW-0325">Glycoprotein</keyword>
<protein>
    <submittedName>
        <fullName evidence="12">Cannabidiolic acid synthase</fullName>
    </submittedName>
</protein>
<dbReference type="PANTHER" id="PTHR32448">
    <property type="entry name" value="OS08G0158400 PROTEIN"/>
    <property type="match status" value="1"/>
</dbReference>
<dbReference type="Gene3D" id="3.30.465.10">
    <property type="match status" value="1"/>
</dbReference>
<dbReference type="InterPro" id="IPR036318">
    <property type="entry name" value="FAD-bd_PCMH-like_sf"/>
</dbReference>
<dbReference type="AlphaFoldDB" id="A0AAW2WWR3"/>
<evidence type="ECO:0000256" key="4">
    <source>
        <dbReference type="ARBA" id="ARBA00022589"/>
    </source>
</evidence>
<evidence type="ECO:0000256" key="5">
    <source>
        <dbReference type="ARBA" id="ARBA00022630"/>
    </source>
</evidence>
<evidence type="ECO:0000256" key="7">
    <source>
        <dbReference type="ARBA" id="ARBA00022827"/>
    </source>
</evidence>
<feature type="domain" description="FAD-binding PCMH-type" evidence="11">
    <location>
        <begin position="74"/>
        <end position="248"/>
    </location>
</feature>
<evidence type="ECO:0000256" key="9">
    <source>
        <dbReference type="ARBA" id="ARBA00023180"/>
    </source>
</evidence>
<comment type="caution">
    <text evidence="12">The sequence shown here is derived from an EMBL/GenBank/DDBJ whole genome shotgun (WGS) entry which is preliminary data.</text>
</comment>
<keyword evidence="8" id="KW-1015">Disulfide bond</keyword>
<dbReference type="PROSITE" id="PS51257">
    <property type="entry name" value="PROKAR_LIPOPROTEIN"/>
    <property type="match status" value="1"/>
</dbReference>
<evidence type="ECO:0000256" key="10">
    <source>
        <dbReference type="SAM" id="SignalP"/>
    </source>
</evidence>
<dbReference type="SUPFAM" id="SSF56176">
    <property type="entry name" value="FAD-binding/transporter-associated domain-like"/>
    <property type="match status" value="1"/>
</dbReference>
<dbReference type="EMBL" id="JACGWN010000006">
    <property type="protein sequence ID" value="KAL0446322.1"/>
    <property type="molecule type" value="Genomic_DNA"/>
</dbReference>
<keyword evidence="5" id="KW-0285">Flavoprotein</keyword>
<evidence type="ECO:0000256" key="3">
    <source>
        <dbReference type="ARBA" id="ARBA00005466"/>
    </source>
</evidence>
<dbReference type="InterPro" id="IPR012951">
    <property type="entry name" value="BBE"/>
</dbReference>
<dbReference type="Pfam" id="PF08031">
    <property type="entry name" value="BBE"/>
    <property type="match status" value="1"/>
</dbReference>
<dbReference type="InterPro" id="IPR016167">
    <property type="entry name" value="FAD-bd_PCMH_sub1"/>
</dbReference>
<evidence type="ECO:0000256" key="2">
    <source>
        <dbReference type="ARBA" id="ARBA00004913"/>
    </source>
</evidence>
<sequence length="532" mass="60344">MKSPFISTLFLILFVIFSCSLEASADDHHDFLECLSQEFHNYTSISRIVHTPANSSYNSVLRFSIRNLRFATESTPRPLVIVTPEHESHVPPVIYCARENHMQIRTRSGGHDYEGLSYVSKVPFVIIDLINLSEVTVDAQQKTAWVEAGATNGLFYYGIAEKSLTLGFPAGSCPTVGVGGLFSGGGYGTLLRKYGLAADNIIDARLVDVNGKILDRESMGEDLFWAIRGGGGASFGVILAWKVQLLDVPERVTVFTIQKTLEQNATQLIHRWQYIAHKFDPDLLIIVRVDRVNSSQDGRNMTIRASFLSLFLGGIDRLLPLMHASFPELGLSREDCTEISWIQSILYFAGFPIESSREVLLNRTEPNTRHFKGKSDYVQKPIPENGLEGIWRLFYEPEAEEAAIFLIPYGGRMDEISESAVPFPHRAGNLYKILHIVYWKEEVAPNSNRYISWIRRLYRYMAPYVSRSPRLAYFNYRDLDVGGNNIQGNISYARASIWGIKYFKNNFDRLIKVKTAVDPKNFFRNEQSIPPR</sequence>
<dbReference type="GO" id="GO:0016491">
    <property type="term" value="F:oxidoreductase activity"/>
    <property type="evidence" value="ECO:0007669"/>
    <property type="project" value="InterPro"/>
</dbReference>